<reference evidence="1 2" key="1">
    <citation type="journal article" date="2014" name="Genome Announc.">
        <title>Draft Genome Sequences of Two Vibrionaceae Species, Vibrio ponticus C121 and Photobacterium aphoticum C119, Isolated as Coral Reef Microbiota.</title>
        <authorList>
            <person name="Al-saari N."/>
            <person name="Meirelles P.M."/>
            <person name="Mino S."/>
            <person name="Suda W."/>
            <person name="Oshima K."/>
            <person name="Hattori M."/>
            <person name="Ohkuma M."/>
            <person name="Thompson F.L."/>
            <person name="Gomez-Gil B."/>
            <person name="Sawabe T."/>
            <person name="Sawabe T."/>
        </authorList>
    </citation>
    <scope>NUCLEOTIDE SEQUENCE [LARGE SCALE GENOMIC DNA]</scope>
    <source>
        <strain evidence="1 2">JCM 19237</strain>
    </source>
</reference>
<keyword evidence="1" id="KW-0282">Flagellum</keyword>
<proteinExistence type="predicted"/>
<keyword evidence="1" id="KW-0966">Cell projection</keyword>
<evidence type="ECO:0000313" key="1">
    <source>
        <dbReference type="EMBL" id="GAL06860.1"/>
    </source>
</evidence>
<comment type="caution">
    <text evidence="1">The sequence shown here is derived from an EMBL/GenBank/DDBJ whole genome shotgun (WGS) entry which is preliminary data.</text>
</comment>
<dbReference type="PIRSF" id="PIRSF028687">
    <property type="entry name" value="UCP028687"/>
    <property type="match status" value="1"/>
</dbReference>
<dbReference type="eggNOG" id="COG3018">
    <property type="taxonomic scope" value="Bacteria"/>
</dbReference>
<sequence>MEYKMRYWLWLVVFSLVGCQPLAEIRNENILTAVGYASVSEQRGRTDEEKRIRAMRASKIDAYRELTEQVYGMRISARAGMEDQQLGVENTDGAVDGIIRGAEVLRSYPVGDSYVTELQLDLRRMERMKSHGEVYQVPTHQETLF</sequence>
<dbReference type="InterPro" id="IPR007293">
    <property type="entry name" value="FlgP"/>
</dbReference>
<dbReference type="Proteomes" id="UP000029227">
    <property type="component" value="Unassembled WGS sequence"/>
</dbReference>
<accession>A0A090QUI6</accession>
<organism evidence="1 2">
    <name type="scientific">Photobacterium aphoticum</name>
    <dbReference type="NCBI Taxonomy" id="754436"/>
    <lineage>
        <taxon>Bacteria</taxon>
        <taxon>Pseudomonadati</taxon>
        <taxon>Pseudomonadota</taxon>
        <taxon>Gammaproteobacteria</taxon>
        <taxon>Vibrionales</taxon>
        <taxon>Vibrionaceae</taxon>
        <taxon>Photobacterium</taxon>
    </lineage>
</organism>
<name>A0A090QUI6_9GAMM</name>
<dbReference type="EMBL" id="BBMN01000013">
    <property type="protein sequence ID" value="GAL06860.1"/>
    <property type="molecule type" value="Genomic_DNA"/>
</dbReference>
<protein>
    <submittedName>
        <fullName evidence="1">Flagellar protein FlgP</fullName>
    </submittedName>
</protein>
<dbReference type="AlphaFoldDB" id="A0A090QUI6"/>
<keyword evidence="1" id="KW-0969">Cilium</keyword>
<dbReference type="STRING" id="754436.JCM19237_3926"/>
<evidence type="ECO:0000313" key="2">
    <source>
        <dbReference type="Proteomes" id="UP000029227"/>
    </source>
</evidence>
<gene>
    <name evidence="1" type="ORF">JCM19237_3926</name>
</gene>
<dbReference type="PROSITE" id="PS51257">
    <property type="entry name" value="PROKAR_LIPOPROTEIN"/>
    <property type="match status" value="1"/>
</dbReference>